<comment type="similarity">
    <text evidence="1">Belongs to the UPF0065 (bug) family.</text>
</comment>
<dbReference type="STRING" id="887062.HGR_15559"/>
<protein>
    <recommendedName>
        <fullName evidence="5">Extra-cytoplasmic solute receptor</fullName>
    </recommendedName>
</protein>
<comment type="caution">
    <text evidence="3">The sequence shown here is derived from an EMBL/GenBank/DDBJ whole genome shotgun (WGS) entry which is preliminary data.</text>
</comment>
<evidence type="ECO:0008006" key="5">
    <source>
        <dbReference type="Google" id="ProtNLM"/>
    </source>
</evidence>
<dbReference type="Pfam" id="PF03401">
    <property type="entry name" value="TctC"/>
    <property type="match status" value="1"/>
</dbReference>
<sequence>MQTLFSLARRHAAAAVLLAAAVGLPFAAQAQQDWPSRPVRVIVPSSPGGGTDAFARLLTQALSEQLKQSFVVDNKPGASGNIGADLAAKSTPDGYTLLIASNSSLGINPVIMKSMPFDAERDLMPVSRGVMAPMVLVASPSTGWKTVKDLIAAGKQESAKYFYGSAGVGSPPYIGVRMLEEASGARFTHVPYKGVAPAYQDLLGGQLHFMYTDLATIDQYIKAGKVVALAVNEKTPLLPNVPTLQEAGLNVRAWTSFSIMAPAKTPAPIIKKLSAEISKAFHNPAVRQRLEQQALIPVLDTPEAFAVELRKEREHWGQFIKRNNITPE</sequence>
<evidence type="ECO:0000256" key="2">
    <source>
        <dbReference type="SAM" id="SignalP"/>
    </source>
</evidence>
<dbReference type="Gene3D" id="3.40.190.10">
    <property type="entry name" value="Periplasmic binding protein-like II"/>
    <property type="match status" value="1"/>
</dbReference>
<evidence type="ECO:0000313" key="3">
    <source>
        <dbReference type="EMBL" id="EGI75489.1"/>
    </source>
</evidence>
<dbReference type="InterPro" id="IPR005064">
    <property type="entry name" value="BUG"/>
</dbReference>
<dbReference type="RefSeq" id="WP_006299260.1">
    <property type="nucleotide sequence ID" value="NZ_AEGR01000102.1"/>
</dbReference>
<evidence type="ECO:0000313" key="4">
    <source>
        <dbReference type="Proteomes" id="UP000016368"/>
    </source>
</evidence>
<feature type="signal peptide" evidence="2">
    <location>
        <begin position="1"/>
        <end position="30"/>
    </location>
</feature>
<name>F3KXC2_9BURK</name>
<organism evidence="3 4">
    <name type="scientific">Hylemonella gracilis ATCC 19624</name>
    <dbReference type="NCBI Taxonomy" id="887062"/>
    <lineage>
        <taxon>Bacteria</taxon>
        <taxon>Pseudomonadati</taxon>
        <taxon>Pseudomonadota</taxon>
        <taxon>Betaproteobacteria</taxon>
        <taxon>Burkholderiales</taxon>
        <taxon>Comamonadaceae</taxon>
        <taxon>Hylemonella</taxon>
    </lineage>
</organism>
<dbReference type="EMBL" id="AEGR01000102">
    <property type="protein sequence ID" value="EGI75489.1"/>
    <property type="molecule type" value="Genomic_DNA"/>
</dbReference>
<reference evidence="3 4" key="1">
    <citation type="journal article" date="2011" name="EMBO J.">
        <title>Structural diversity of bacterial flagellar motors.</title>
        <authorList>
            <person name="Chen S."/>
            <person name="Beeby M."/>
            <person name="Murphy G.E."/>
            <person name="Leadbetter J.R."/>
            <person name="Hendrixson D.R."/>
            <person name="Briegel A."/>
            <person name="Li Z."/>
            <person name="Shi J."/>
            <person name="Tocheva E.I."/>
            <person name="Muller A."/>
            <person name="Dobro M.J."/>
            <person name="Jensen G.J."/>
        </authorList>
    </citation>
    <scope>NUCLEOTIDE SEQUENCE [LARGE SCALE GENOMIC DNA]</scope>
    <source>
        <strain evidence="3 4">ATCC 19624</strain>
    </source>
</reference>
<dbReference type="PANTHER" id="PTHR42928:SF5">
    <property type="entry name" value="BLR1237 PROTEIN"/>
    <property type="match status" value="1"/>
</dbReference>
<dbReference type="CDD" id="cd13578">
    <property type="entry name" value="PBP2_Bug27"/>
    <property type="match status" value="1"/>
</dbReference>
<dbReference type="Proteomes" id="UP000016368">
    <property type="component" value="Unassembled WGS sequence"/>
</dbReference>
<dbReference type="SUPFAM" id="SSF53850">
    <property type="entry name" value="Periplasmic binding protein-like II"/>
    <property type="match status" value="1"/>
</dbReference>
<dbReference type="Gene3D" id="3.40.190.150">
    <property type="entry name" value="Bordetella uptake gene, domain 1"/>
    <property type="match status" value="1"/>
</dbReference>
<dbReference type="AlphaFoldDB" id="F3KXC2"/>
<accession>F3KXC2</accession>
<gene>
    <name evidence="3" type="ORF">HGR_15559</name>
</gene>
<keyword evidence="2" id="KW-0732">Signal</keyword>
<dbReference type="PIRSF" id="PIRSF017082">
    <property type="entry name" value="YflP"/>
    <property type="match status" value="1"/>
</dbReference>
<evidence type="ECO:0000256" key="1">
    <source>
        <dbReference type="ARBA" id="ARBA00006987"/>
    </source>
</evidence>
<keyword evidence="4" id="KW-1185">Reference proteome</keyword>
<dbReference type="eggNOG" id="COG3181">
    <property type="taxonomic scope" value="Bacteria"/>
</dbReference>
<dbReference type="PANTHER" id="PTHR42928">
    <property type="entry name" value="TRICARBOXYLATE-BINDING PROTEIN"/>
    <property type="match status" value="1"/>
</dbReference>
<proteinExistence type="inferred from homology"/>
<dbReference type="OrthoDB" id="8678477at2"/>
<dbReference type="InterPro" id="IPR042100">
    <property type="entry name" value="Bug_dom1"/>
</dbReference>
<feature type="chain" id="PRO_5003302883" description="Extra-cytoplasmic solute receptor" evidence="2">
    <location>
        <begin position="31"/>
        <end position="328"/>
    </location>
</feature>